<dbReference type="Proteomes" id="UP001239111">
    <property type="component" value="Chromosome 1"/>
</dbReference>
<name>A0ACC2PPV0_9HYME</name>
<accession>A0ACC2PPV0</accession>
<sequence>MEDPESNAGGRVSGSNGQGGQSRITEPQMKMSYASTTELSTLPKKDQAIIIEAIEGLTLDDYVDGLEDLIDFANVGFMSKISGSPVCVFLSSKQGVERLKNETVIVKDRALTIKPLLSIRIVSNITNIRASLSKPGRAHIGSLRRQFYIKEEDEKNLPENLHISFDNSTH</sequence>
<protein>
    <submittedName>
        <fullName evidence="1">Uncharacterized protein</fullName>
    </submittedName>
</protein>
<evidence type="ECO:0000313" key="1">
    <source>
        <dbReference type="EMBL" id="KAJ8685430.1"/>
    </source>
</evidence>
<evidence type="ECO:0000313" key="2">
    <source>
        <dbReference type="Proteomes" id="UP001239111"/>
    </source>
</evidence>
<comment type="caution">
    <text evidence="1">The sequence shown here is derived from an EMBL/GenBank/DDBJ whole genome shotgun (WGS) entry which is preliminary data.</text>
</comment>
<proteinExistence type="predicted"/>
<reference evidence="1" key="1">
    <citation type="submission" date="2023-04" db="EMBL/GenBank/DDBJ databases">
        <title>A chromosome-level genome assembly of the parasitoid wasp Eretmocerus hayati.</title>
        <authorList>
            <person name="Zhong Y."/>
            <person name="Liu S."/>
            <person name="Liu Y."/>
        </authorList>
    </citation>
    <scope>NUCLEOTIDE SEQUENCE</scope>
    <source>
        <strain evidence="1">ZJU_SS_LIU_2023</strain>
    </source>
</reference>
<dbReference type="EMBL" id="CM056741">
    <property type="protein sequence ID" value="KAJ8685430.1"/>
    <property type="molecule type" value="Genomic_DNA"/>
</dbReference>
<keyword evidence="2" id="KW-1185">Reference proteome</keyword>
<organism evidence="1 2">
    <name type="scientific">Eretmocerus hayati</name>
    <dbReference type="NCBI Taxonomy" id="131215"/>
    <lineage>
        <taxon>Eukaryota</taxon>
        <taxon>Metazoa</taxon>
        <taxon>Ecdysozoa</taxon>
        <taxon>Arthropoda</taxon>
        <taxon>Hexapoda</taxon>
        <taxon>Insecta</taxon>
        <taxon>Pterygota</taxon>
        <taxon>Neoptera</taxon>
        <taxon>Endopterygota</taxon>
        <taxon>Hymenoptera</taxon>
        <taxon>Apocrita</taxon>
        <taxon>Proctotrupomorpha</taxon>
        <taxon>Chalcidoidea</taxon>
        <taxon>Aphelinidae</taxon>
        <taxon>Aphelininae</taxon>
        <taxon>Eretmocerus</taxon>
    </lineage>
</organism>
<gene>
    <name evidence="1" type="ORF">QAD02_021223</name>
</gene>